<dbReference type="AlphaFoldDB" id="A0A0B6YLN5"/>
<gene>
    <name evidence="1" type="primary">ORF29248</name>
</gene>
<feature type="non-terminal residue" evidence="1">
    <location>
        <position position="1"/>
    </location>
</feature>
<proteinExistence type="predicted"/>
<name>A0A0B6YLN5_9EUPU</name>
<feature type="non-terminal residue" evidence="1">
    <location>
        <position position="87"/>
    </location>
</feature>
<accession>A0A0B6YLN5</accession>
<sequence>NTPSLSQTCLAQRLQTQLSDTPKQTSPETFPTSTAHLSAYVPSHVKCPPLSTNIKSSNCTTFTVKSFLPFSNTTLEKFKSNDQLLLQ</sequence>
<organism evidence="1">
    <name type="scientific">Arion vulgaris</name>
    <dbReference type="NCBI Taxonomy" id="1028688"/>
    <lineage>
        <taxon>Eukaryota</taxon>
        <taxon>Metazoa</taxon>
        <taxon>Spiralia</taxon>
        <taxon>Lophotrochozoa</taxon>
        <taxon>Mollusca</taxon>
        <taxon>Gastropoda</taxon>
        <taxon>Heterobranchia</taxon>
        <taxon>Euthyneura</taxon>
        <taxon>Panpulmonata</taxon>
        <taxon>Eupulmonata</taxon>
        <taxon>Stylommatophora</taxon>
        <taxon>Helicina</taxon>
        <taxon>Arionoidea</taxon>
        <taxon>Arionidae</taxon>
        <taxon>Arion</taxon>
    </lineage>
</organism>
<dbReference type="EMBL" id="HACG01010222">
    <property type="protein sequence ID" value="CEK57087.1"/>
    <property type="molecule type" value="Transcribed_RNA"/>
</dbReference>
<evidence type="ECO:0000313" key="1">
    <source>
        <dbReference type="EMBL" id="CEK57087.1"/>
    </source>
</evidence>
<protein>
    <submittedName>
        <fullName evidence="1">Uncharacterized protein</fullName>
    </submittedName>
</protein>
<reference evidence="1" key="1">
    <citation type="submission" date="2014-12" db="EMBL/GenBank/DDBJ databases">
        <title>Insight into the proteome of Arion vulgaris.</title>
        <authorList>
            <person name="Aradska J."/>
            <person name="Bulat T."/>
            <person name="Smidak R."/>
            <person name="Sarate P."/>
            <person name="Gangsoo J."/>
            <person name="Sialana F."/>
            <person name="Bilban M."/>
            <person name="Lubec G."/>
        </authorList>
    </citation>
    <scope>NUCLEOTIDE SEQUENCE</scope>
    <source>
        <tissue evidence="1">Skin</tissue>
    </source>
</reference>